<proteinExistence type="predicted"/>
<sequence>MMTALIVGTLILAETYAIVYRVFENFAIGFFPEFFILILAFVCGKELKFVSTLMCNIAAPIGAFFLTQLIGYLLFKDVESVHVLLSALAKGGASFGFAHMILGVVIGSISHLFFHKEDGV</sequence>
<dbReference type="Proteomes" id="UP000094570">
    <property type="component" value="Unassembled WGS sequence"/>
</dbReference>
<evidence type="ECO:0000313" key="3">
    <source>
        <dbReference type="Proteomes" id="UP000094570"/>
    </source>
</evidence>
<evidence type="ECO:0000313" key="2">
    <source>
        <dbReference type="EMBL" id="ODN31397.1"/>
    </source>
</evidence>
<feature type="transmembrane region" description="Helical" evidence="1">
    <location>
        <begin position="56"/>
        <end position="75"/>
    </location>
</feature>
<protein>
    <submittedName>
        <fullName evidence="2">Uncharacterized protein</fullName>
    </submittedName>
</protein>
<feature type="transmembrane region" description="Helical" evidence="1">
    <location>
        <begin position="95"/>
        <end position="114"/>
    </location>
</feature>
<keyword evidence="1" id="KW-0812">Transmembrane</keyword>
<dbReference type="RefSeq" id="WP_069292307.1">
    <property type="nucleotide sequence ID" value="NZ_CP140110.1"/>
</dbReference>
<dbReference type="AlphaFoldDB" id="A0A1E3G566"/>
<reference evidence="3" key="1">
    <citation type="submission" date="2016-04" db="EMBL/GenBank/DDBJ databases">
        <title>The genome sequence project of a novel Fervidobacterium isolate from a hot spring in Thailand.</title>
        <authorList>
            <person name="Gonzalez J.M."/>
            <person name="Cuecas A."/>
            <person name="Kanoksilapatham W."/>
        </authorList>
    </citation>
    <scope>NUCLEOTIDE SEQUENCE [LARGE SCALE GENOMIC DNA]</scope>
    <source>
        <strain evidence="3">FC2004</strain>
    </source>
</reference>
<name>A0A1E3G566_9BACT</name>
<gene>
    <name evidence="2" type="ORF">A4H02_01170</name>
</gene>
<organism evidence="2 3">
    <name type="scientific">Fervidobacterium thailandense</name>
    <dbReference type="NCBI Taxonomy" id="1008305"/>
    <lineage>
        <taxon>Bacteria</taxon>
        <taxon>Thermotogati</taxon>
        <taxon>Thermotogota</taxon>
        <taxon>Thermotogae</taxon>
        <taxon>Thermotogales</taxon>
        <taxon>Fervidobacteriaceae</taxon>
        <taxon>Fervidobacterium</taxon>
    </lineage>
</organism>
<accession>A0A1E3G566</accession>
<evidence type="ECO:0000256" key="1">
    <source>
        <dbReference type="SAM" id="Phobius"/>
    </source>
</evidence>
<dbReference type="STRING" id="1008305.A4H02_01170"/>
<keyword evidence="3" id="KW-1185">Reference proteome</keyword>
<feature type="transmembrane region" description="Helical" evidence="1">
    <location>
        <begin position="27"/>
        <end position="44"/>
    </location>
</feature>
<keyword evidence="1" id="KW-0472">Membrane</keyword>
<dbReference type="EMBL" id="LWAF01000001">
    <property type="protein sequence ID" value="ODN31397.1"/>
    <property type="molecule type" value="Genomic_DNA"/>
</dbReference>
<comment type="caution">
    <text evidence="2">The sequence shown here is derived from an EMBL/GenBank/DDBJ whole genome shotgun (WGS) entry which is preliminary data.</text>
</comment>
<keyword evidence="1" id="KW-1133">Transmembrane helix</keyword>
<dbReference type="OrthoDB" id="46572at2"/>